<evidence type="ECO:0000313" key="11">
    <source>
        <dbReference type="EMBL" id="KAB1438990.1"/>
    </source>
</evidence>
<keyword evidence="8 9" id="KW-0472">Membrane</keyword>
<keyword evidence="5 9" id="KW-0812">Transmembrane</keyword>
<comment type="caution">
    <text evidence="11">The sequence shown here is derived from an EMBL/GenBank/DDBJ whole genome shotgun (WGS) entry which is preliminary data.</text>
</comment>
<dbReference type="PANTHER" id="PTHR30433">
    <property type="entry name" value="CHEMOTAXIS PROTEIN MOTA"/>
    <property type="match status" value="1"/>
</dbReference>
<gene>
    <name evidence="11" type="ORF">F8A88_14815</name>
</gene>
<evidence type="ECO:0000313" key="12">
    <source>
        <dbReference type="Proteomes" id="UP000438699"/>
    </source>
</evidence>
<dbReference type="Pfam" id="PF01618">
    <property type="entry name" value="MotA_ExbB"/>
    <property type="match status" value="1"/>
</dbReference>
<evidence type="ECO:0000259" key="10">
    <source>
        <dbReference type="Pfam" id="PF01618"/>
    </source>
</evidence>
<reference evidence="11 12" key="1">
    <citation type="journal article" date="2017" name="Int. J. Syst. Evol. Microbiol.">
        <title>Desulfovibrio senegalensis sp. nov., a mesophilic sulfate reducer isolated from marine sediment.</title>
        <authorList>
            <person name="Thioye A."/>
            <person name="Gam Z.B.A."/>
            <person name="Mbengue M."/>
            <person name="Cayol J.L."/>
            <person name="Joseph-Bartoli M."/>
            <person name="Toure-Kane C."/>
            <person name="Labat M."/>
        </authorList>
    </citation>
    <scope>NUCLEOTIDE SEQUENCE [LARGE SCALE GENOMIC DNA]</scope>
    <source>
        <strain evidence="11 12">DSM 101509</strain>
    </source>
</reference>
<dbReference type="OrthoDB" id="9806929at2"/>
<dbReference type="InterPro" id="IPR000540">
    <property type="entry name" value="Flag_MotA_CS"/>
</dbReference>
<comment type="similarity">
    <text evidence="2">Belongs to the MotA family.</text>
</comment>
<accession>A0A6N6N0K7</accession>
<evidence type="ECO:0000256" key="8">
    <source>
        <dbReference type="ARBA" id="ARBA00023136"/>
    </source>
</evidence>
<dbReference type="GO" id="GO:0071978">
    <property type="term" value="P:bacterial-type flagellum-dependent swarming motility"/>
    <property type="evidence" value="ECO:0007669"/>
    <property type="project" value="InterPro"/>
</dbReference>
<dbReference type="GO" id="GO:0006935">
    <property type="term" value="P:chemotaxis"/>
    <property type="evidence" value="ECO:0007669"/>
    <property type="project" value="InterPro"/>
</dbReference>
<feature type="domain" description="MotA/TolQ/ExbB proton channel" evidence="10">
    <location>
        <begin position="100"/>
        <end position="219"/>
    </location>
</feature>
<sequence>MDLATVIGIVLSFGLVVAAILTGSSLMVFISVPSALIVLGGTIGAALVNYPLSYVIGVIGVIKNTFFSNLDTPASVIDKFKDYANRARREGILSLEPLLKEIDDDYMRKGLQLTVDGLEPQTIQEIMETEISYLQERHETGADVVAVLGTLAPAMGMIGTVIGLVQMLQTMSDPSTIGPAMAVALLTTLYGAILANLVFNPMSGKLKTRSKEEVLIREMILEGILAISKGENPRIIEEKLNSFLPPKDRVTDQP</sequence>
<feature type="transmembrane region" description="Helical" evidence="9">
    <location>
        <begin position="144"/>
        <end position="165"/>
    </location>
</feature>
<dbReference type="GO" id="GO:0005886">
    <property type="term" value="C:plasma membrane"/>
    <property type="evidence" value="ECO:0007669"/>
    <property type="project" value="UniProtKB-SubCell"/>
</dbReference>
<evidence type="ECO:0000256" key="9">
    <source>
        <dbReference type="SAM" id="Phobius"/>
    </source>
</evidence>
<dbReference type="AlphaFoldDB" id="A0A6N6N0K7"/>
<protein>
    <submittedName>
        <fullName evidence="11">Motility protein A</fullName>
    </submittedName>
</protein>
<dbReference type="InterPro" id="IPR047055">
    <property type="entry name" value="MotA-like"/>
</dbReference>
<evidence type="ECO:0000256" key="3">
    <source>
        <dbReference type="ARBA" id="ARBA00022448"/>
    </source>
</evidence>
<dbReference type="InterPro" id="IPR002898">
    <property type="entry name" value="MotA_ExbB_proton_chnl"/>
</dbReference>
<keyword evidence="6" id="KW-0283">Flagellar rotation</keyword>
<name>A0A6N6N0K7_9BACT</name>
<evidence type="ECO:0000256" key="5">
    <source>
        <dbReference type="ARBA" id="ARBA00022692"/>
    </source>
</evidence>
<keyword evidence="4" id="KW-1003">Cell membrane</keyword>
<keyword evidence="7 9" id="KW-1133">Transmembrane helix</keyword>
<evidence type="ECO:0000256" key="7">
    <source>
        <dbReference type="ARBA" id="ARBA00022989"/>
    </source>
</evidence>
<comment type="subcellular location">
    <subcellularLocation>
        <location evidence="1">Cell membrane</location>
        <topology evidence="1">Multi-pass membrane protein</topology>
    </subcellularLocation>
</comment>
<evidence type="ECO:0000256" key="1">
    <source>
        <dbReference type="ARBA" id="ARBA00004651"/>
    </source>
</evidence>
<evidence type="ECO:0000256" key="2">
    <source>
        <dbReference type="ARBA" id="ARBA00008038"/>
    </source>
</evidence>
<evidence type="ECO:0000256" key="6">
    <source>
        <dbReference type="ARBA" id="ARBA00022779"/>
    </source>
</evidence>
<feature type="transmembrane region" description="Helical" evidence="9">
    <location>
        <begin position="177"/>
        <end position="199"/>
    </location>
</feature>
<keyword evidence="3" id="KW-0813">Transport</keyword>
<dbReference type="EMBL" id="WAIE01000009">
    <property type="protein sequence ID" value="KAB1438990.1"/>
    <property type="molecule type" value="Genomic_DNA"/>
</dbReference>
<evidence type="ECO:0000256" key="4">
    <source>
        <dbReference type="ARBA" id="ARBA00022475"/>
    </source>
</evidence>
<organism evidence="11 12">
    <name type="scientific">Pseudodesulfovibrio senegalensis</name>
    <dbReference type="NCBI Taxonomy" id="1721087"/>
    <lineage>
        <taxon>Bacteria</taxon>
        <taxon>Pseudomonadati</taxon>
        <taxon>Thermodesulfobacteriota</taxon>
        <taxon>Desulfovibrionia</taxon>
        <taxon>Desulfovibrionales</taxon>
        <taxon>Desulfovibrionaceae</taxon>
    </lineage>
</organism>
<dbReference type="Proteomes" id="UP000438699">
    <property type="component" value="Unassembled WGS sequence"/>
</dbReference>
<dbReference type="RefSeq" id="WP_151151960.1">
    <property type="nucleotide sequence ID" value="NZ_WAIE01000009.1"/>
</dbReference>
<dbReference type="PANTHER" id="PTHR30433:SF2">
    <property type="entry name" value="MOTILITY PROTEIN A"/>
    <property type="match status" value="1"/>
</dbReference>
<dbReference type="PROSITE" id="PS01307">
    <property type="entry name" value="MOTA"/>
    <property type="match status" value="1"/>
</dbReference>
<keyword evidence="12" id="KW-1185">Reference proteome</keyword>
<proteinExistence type="inferred from homology"/>